<dbReference type="Pfam" id="PF15375">
    <property type="entry name" value="FSAF1"/>
    <property type="match status" value="1"/>
</dbReference>
<feature type="compositionally biased region" description="Basic and acidic residues" evidence="1">
    <location>
        <begin position="178"/>
        <end position="191"/>
    </location>
</feature>
<feature type="compositionally biased region" description="Basic and acidic residues" evidence="1">
    <location>
        <begin position="259"/>
        <end position="279"/>
    </location>
</feature>
<reference evidence="2" key="1">
    <citation type="journal article" date="2012" name="BMC Genomics">
        <title>Characterisation of full-length cDNA sequences provides insights into the Eimeria tenella transcriptome.</title>
        <authorList>
            <person name="Amiruddin N."/>
            <person name="Lee X.W."/>
            <person name="Blake D.P."/>
            <person name="Suzuki Y."/>
            <person name="Tay Y.L."/>
            <person name="Lim L.S."/>
            <person name="Tomley F.M."/>
            <person name="Watanabe J."/>
            <person name="Sugimoto C."/>
            <person name="Wan K.L."/>
        </authorList>
    </citation>
    <scope>NUCLEOTIDE SEQUENCE</scope>
    <source>
        <strain evidence="2">Houghton</strain>
    </source>
</reference>
<dbReference type="VEuPathDB" id="ToxoDB:ETH_00018200"/>
<accession>H9B9R1</accession>
<name>H9B9R1_EIMTE</name>
<feature type="region of interest" description="Disordered" evidence="1">
    <location>
        <begin position="1"/>
        <end position="24"/>
    </location>
</feature>
<proteinExistence type="evidence at transcript level"/>
<evidence type="ECO:0000256" key="1">
    <source>
        <dbReference type="SAM" id="MobiDB-lite"/>
    </source>
</evidence>
<evidence type="ECO:0000313" key="2">
    <source>
        <dbReference type="EMBL" id="AET50721.1"/>
    </source>
</evidence>
<feature type="region of interest" description="Disordered" evidence="1">
    <location>
        <begin position="54"/>
        <end position="150"/>
    </location>
</feature>
<protein>
    <submittedName>
        <fullName evidence="2">Uncharacterized protein</fullName>
    </submittedName>
</protein>
<dbReference type="VEuPathDB" id="ToxoDB:ETH2_1400300"/>
<feature type="region of interest" description="Disordered" evidence="1">
    <location>
        <begin position="162"/>
        <end position="191"/>
    </location>
</feature>
<organism evidence="2">
    <name type="scientific">Eimeria tenella</name>
    <name type="common">Coccidian parasite</name>
    <dbReference type="NCBI Taxonomy" id="5802"/>
    <lineage>
        <taxon>Eukaryota</taxon>
        <taxon>Sar</taxon>
        <taxon>Alveolata</taxon>
        <taxon>Apicomplexa</taxon>
        <taxon>Conoidasida</taxon>
        <taxon>Coccidia</taxon>
        <taxon>Eucoccidiorida</taxon>
        <taxon>Eimeriorina</taxon>
        <taxon>Eimeriidae</taxon>
        <taxon>Eimeria</taxon>
    </lineage>
</organism>
<dbReference type="EMBL" id="JN987498">
    <property type="protein sequence ID" value="AET50721.1"/>
    <property type="molecule type" value="mRNA"/>
</dbReference>
<feature type="region of interest" description="Disordered" evidence="1">
    <location>
        <begin position="258"/>
        <end position="279"/>
    </location>
</feature>
<dbReference type="AlphaFoldDB" id="H9B9R1"/>
<sequence length="400" mass="44035">MKRPDTAPFEKVGPCSQPAAKGFRSANIVKVNRSRDAAAAAGLPPELVDDLLRQHCHGMWGDSDDDQQDEKKSSQSSSRKCAIKEQSSGGGSGRKTVHRPIAQASPTCGVTDESPTQKRQKVRASEALSSAQETRYLHLKSSDTPTQRHSMAVHANVAAARVLPPTPWQSSEKRRSHQRESKSKRQAKDIRKWSNMRACALRPILKSAPAGGQCPTKISCATAENGEVSRSLRTRNALRDLSFVVDPEGANFVPLAAQAEKRDDKHRKDQAEPAKDAKKEFDKTVQDIRNMVYPYLGRFQRRQFLNTALRALGFAATKTQKMPLPELLARKKATAAVIEARQAEEKALGVRSHIDTQGSIQHASRNRSKLMAMKARRKHLRDLFKHAGKLGSSASSGGKT</sequence>
<dbReference type="InterPro" id="IPR027973">
    <property type="entry name" value="FSAF1-like"/>
</dbReference>